<dbReference type="Pfam" id="PF07811">
    <property type="entry name" value="TadE"/>
    <property type="match status" value="1"/>
</dbReference>
<dbReference type="Proteomes" id="UP000007887">
    <property type="component" value="Chromosome"/>
</dbReference>
<name>I0GS33_SELRL</name>
<organism evidence="2 3">
    <name type="scientific">Selenomonas ruminantium subsp. lactilytica (strain NBRC 103574 / TAM6421)</name>
    <dbReference type="NCBI Taxonomy" id="927704"/>
    <lineage>
        <taxon>Bacteria</taxon>
        <taxon>Bacillati</taxon>
        <taxon>Bacillota</taxon>
        <taxon>Negativicutes</taxon>
        <taxon>Selenomonadales</taxon>
        <taxon>Selenomonadaceae</taxon>
        <taxon>Selenomonas</taxon>
    </lineage>
</organism>
<dbReference type="EMBL" id="AP012292">
    <property type="protein sequence ID" value="BAL83570.1"/>
    <property type="molecule type" value="Genomic_DNA"/>
</dbReference>
<dbReference type="AlphaFoldDB" id="I0GS33"/>
<dbReference type="eggNOG" id="COG4961">
    <property type="taxonomic scope" value="Bacteria"/>
</dbReference>
<gene>
    <name evidence="2" type="ordered locus">SELR_18620</name>
</gene>
<evidence type="ECO:0000313" key="2">
    <source>
        <dbReference type="EMBL" id="BAL83570.1"/>
    </source>
</evidence>
<dbReference type="PATRIC" id="fig|927704.6.peg.1936"/>
<dbReference type="OrthoDB" id="1669311at2"/>
<evidence type="ECO:0000259" key="1">
    <source>
        <dbReference type="Pfam" id="PF07811"/>
    </source>
</evidence>
<dbReference type="InterPro" id="IPR012495">
    <property type="entry name" value="TadE-like_dom"/>
</dbReference>
<dbReference type="RefSeq" id="WP_014425001.1">
    <property type="nucleotide sequence ID" value="NC_017068.1"/>
</dbReference>
<sequence>MKFQRGQAIVEFALLLPLFLVLLFGIFYSGMVMADYLTLSSIARSSAREAAIVDNKNKYKTIRDNYVKKSKLPIDILDWNPKKNENDFKITYEKNSQNVIVELKADLNKDGVGYTLAGVLDNITGSDMKDISLKIRYTMYSEKQLE</sequence>
<accession>I0GS33</accession>
<protein>
    <recommendedName>
        <fullName evidence="1">TadE-like domain-containing protein</fullName>
    </recommendedName>
</protein>
<feature type="domain" description="TadE-like" evidence="1">
    <location>
        <begin position="6"/>
        <end position="48"/>
    </location>
</feature>
<dbReference type="KEGG" id="sri:SELR_18620"/>
<reference evidence="2 3" key="1">
    <citation type="submission" date="2011-10" db="EMBL/GenBank/DDBJ databases">
        <title>Whole genome sequence of Selenomonas ruminantium subsp. lactilytica TAM6421.</title>
        <authorList>
            <person name="Oguchi A."/>
            <person name="Ankai A."/>
            <person name="Kaneko J."/>
            <person name="Yamada-Narita S."/>
            <person name="Fukui S."/>
            <person name="Takahashi M."/>
            <person name="Onodera T."/>
            <person name="Kojima S."/>
            <person name="Fushimi T."/>
            <person name="Abe N."/>
            <person name="Kamio Y."/>
            <person name="Yamazaki S."/>
            <person name="Fujita N."/>
        </authorList>
    </citation>
    <scope>NUCLEOTIDE SEQUENCE [LARGE SCALE GENOMIC DNA]</scope>
    <source>
        <strain evidence="3">NBRC 103574 / TAM6421</strain>
    </source>
</reference>
<proteinExistence type="predicted"/>
<dbReference type="HOGENOM" id="CLU_1801864_0_0_9"/>
<evidence type="ECO:0000313" key="3">
    <source>
        <dbReference type="Proteomes" id="UP000007887"/>
    </source>
</evidence>